<dbReference type="GO" id="GO:0055085">
    <property type="term" value="P:transmembrane transport"/>
    <property type="evidence" value="ECO:0007669"/>
    <property type="project" value="InterPro"/>
</dbReference>
<keyword evidence="5" id="KW-1133">Transmembrane helix</keyword>
<dbReference type="Pfam" id="PF00528">
    <property type="entry name" value="BPD_transp_1"/>
    <property type="match status" value="1"/>
</dbReference>
<reference evidence="9 10" key="1">
    <citation type="submission" date="2018-08" db="EMBL/GenBank/DDBJ databases">
        <title>A genome reference for cultivated species of the human gut microbiota.</title>
        <authorList>
            <person name="Zou Y."/>
            <person name="Xue W."/>
            <person name="Luo G."/>
        </authorList>
    </citation>
    <scope>NUCLEOTIDE SEQUENCE [LARGE SCALE GENOMIC DNA]</scope>
    <source>
        <strain evidence="9 10">AF04-15</strain>
    </source>
</reference>
<dbReference type="OrthoDB" id="9797852at2"/>
<protein>
    <submittedName>
        <fullName evidence="9">ABC transporter permease</fullName>
    </submittedName>
</protein>
<evidence type="ECO:0000313" key="10">
    <source>
        <dbReference type="Proteomes" id="UP000283880"/>
    </source>
</evidence>
<gene>
    <name evidence="9" type="ORF">DWV29_05375</name>
</gene>
<dbReference type="SUPFAM" id="SSF161098">
    <property type="entry name" value="MetI-like"/>
    <property type="match status" value="1"/>
</dbReference>
<sequence>MKKKILIRRMLRSPQFVIGFLIVLAVVIVSLFANQLAPMDENLNHIAARFTAPQGLGAYTTGGYVLGTDELGRDILSRVLIGSKISLQIAFISTLFVAVIGTLLGVFAGYFGGVIDDIVMRATEVTMAIPSMTLGIVIMAIFGPSISNLIMVMIITSWKSFAKVSRNQVMVMRNQEFVQASRALGGSGWHIMMSQIMPNVTTPLLIQLSGTFGGVILTEAGLSYLYLGVQLPNPSWGNMIAGGRTYLAAYPWMVIVPGVALMITVLGFNFLGDGLRDVLDPKQSR</sequence>
<comment type="similarity">
    <text evidence="7">Belongs to the binding-protein-dependent transport system permease family.</text>
</comment>
<evidence type="ECO:0000256" key="1">
    <source>
        <dbReference type="ARBA" id="ARBA00004651"/>
    </source>
</evidence>
<evidence type="ECO:0000259" key="8">
    <source>
        <dbReference type="PROSITE" id="PS50928"/>
    </source>
</evidence>
<comment type="caution">
    <text evidence="9">The sequence shown here is derived from an EMBL/GenBank/DDBJ whole genome shotgun (WGS) entry which is preliminary data.</text>
</comment>
<accession>A0A413FIQ9</accession>
<name>A0A413FIQ9_9FIRM</name>
<proteinExistence type="inferred from homology"/>
<dbReference type="InterPro" id="IPR035906">
    <property type="entry name" value="MetI-like_sf"/>
</dbReference>
<dbReference type="RefSeq" id="WP_007717382.1">
    <property type="nucleotide sequence ID" value="NZ_JAWYJI010000254.1"/>
</dbReference>
<keyword evidence="4" id="KW-0812">Transmembrane</keyword>
<organism evidence="9 10">
    <name type="scientific">Enterocloster asparagiformis</name>
    <dbReference type="NCBI Taxonomy" id="333367"/>
    <lineage>
        <taxon>Bacteria</taxon>
        <taxon>Bacillati</taxon>
        <taxon>Bacillota</taxon>
        <taxon>Clostridia</taxon>
        <taxon>Lachnospirales</taxon>
        <taxon>Lachnospiraceae</taxon>
        <taxon>Enterocloster</taxon>
    </lineage>
</organism>
<dbReference type="GO" id="GO:0005886">
    <property type="term" value="C:plasma membrane"/>
    <property type="evidence" value="ECO:0007669"/>
    <property type="project" value="UniProtKB-SubCell"/>
</dbReference>
<evidence type="ECO:0000256" key="7">
    <source>
        <dbReference type="RuleBase" id="RU363032"/>
    </source>
</evidence>
<dbReference type="Gene3D" id="1.10.3720.10">
    <property type="entry name" value="MetI-like"/>
    <property type="match status" value="1"/>
</dbReference>
<evidence type="ECO:0000256" key="6">
    <source>
        <dbReference type="ARBA" id="ARBA00023136"/>
    </source>
</evidence>
<evidence type="ECO:0000313" key="9">
    <source>
        <dbReference type="EMBL" id="RGX31320.1"/>
    </source>
</evidence>
<keyword evidence="2 7" id="KW-0813">Transport</keyword>
<evidence type="ECO:0000256" key="4">
    <source>
        <dbReference type="ARBA" id="ARBA00022692"/>
    </source>
</evidence>
<dbReference type="InterPro" id="IPR000515">
    <property type="entry name" value="MetI-like"/>
</dbReference>
<dbReference type="PROSITE" id="PS50928">
    <property type="entry name" value="ABC_TM1"/>
    <property type="match status" value="1"/>
</dbReference>
<dbReference type="Proteomes" id="UP000283880">
    <property type="component" value="Unassembled WGS sequence"/>
</dbReference>
<dbReference type="InterPro" id="IPR050366">
    <property type="entry name" value="BP-dependent_transpt_permease"/>
</dbReference>
<dbReference type="CDD" id="cd06261">
    <property type="entry name" value="TM_PBP2"/>
    <property type="match status" value="1"/>
</dbReference>
<dbReference type="EMBL" id="QSBM01000003">
    <property type="protein sequence ID" value="RGX31320.1"/>
    <property type="molecule type" value="Genomic_DNA"/>
</dbReference>
<dbReference type="AlphaFoldDB" id="A0A413FIQ9"/>
<dbReference type="PANTHER" id="PTHR43386">
    <property type="entry name" value="OLIGOPEPTIDE TRANSPORT SYSTEM PERMEASE PROTEIN APPC"/>
    <property type="match status" value="1"/>
</dbReference>
<evidence type="ECO:0000256" key="3">
    <source>
        <dbReference type="ARBA" id="ARBA00022475"/>
    </source>
</evidence>
<keyword evidence="3" id="KW-1003">Cell membrane</keyword>
<evidence type="ECO:0000256" key="2">
    <source>
        <dbReference type="ARBA" id="ARBA00022448"/>
    </source>
</evidence>
<keyword evidence="6" id="KW-0472">Membrane</keyword>
<evidence type="ECO:0000256" key="5">
    <source>
        <dbReference type="ARBA" id="ARBA00022989"/>
    </source>
</evidence>
<feature type="domain" description="ABC transmembrane type-1" evidence="8">
    <location>
        <begin position="83"/>
        <end position="272"/>
    </location>
</feature>
<comment type="subcellular location">
    <subcellularLocation>
        <location evidence="1 7">Cell membrane</location>
        <topology evidence="1 7">Multi-pass membrane protein</topology>
    </subcellularLocation>
</comment>
<dbReference type="PANTHER" id="PTHR43386:SF1">
    <property type="entry name" value="D,D-DIPEPTIDE TRANSPORT SYSTEM PERMEASE PROTEIN DDPC-RELATED"/>
    <property type="match status" value="1"/>
</dbReference>